<evidence type="ECO:0000259" key="1">
    <source>
        <dbReference type="Pfam" id="PF04037"/>
    </source>
</evidence>
<proteinExistence type="evidence at transcript level"/>
<accession>B5A4G0</accession>
<dbReference type="PANTHER" id="PTHR12785:SF6">
    <property type="entry name" value="SPLICING FACTOR 3B SUBUNIT 2"/>
    <property type="match status" value="1"/>
</dbReference>
<keyword evidence="3" id="KW-0542">Nucleomorph</keyword>
<dbReference type="Pfam" id="PF04037">
    <property type="entry name" value="DUF382"/>
    <property type="match status" value="1"/>
</dbReference>
<dbReference type="PANTHER" id="PTHR12785">
    <property type="entry name" value="SPLICING FACTOR 3B"/>
    <property type="match status" value="1"/>
</dbReference>
<evidence type="ECO:0000259" key="2">
    <source>
        <dbReference type="Pfam" id="PF04046"/>
    </source>
</evidence>
<dbReference type="GO" id="GO:0005634">
    <property type="term" value="C:nucleus"/>
    <property type="evidence" value="ECO:0007669"/>
    <property type="project" value="InterPro"/>
</dbReference>
<sequence>MQQYIKIKNKKTPDLNSLTDKRPNVSYKRKKKIKQQNKLMYLKKLTLRTIRITSVDATSPDPLQLIQIKNQRKVIDIPNNWKSKKKYLLGNKKKNHSKTILSVLHFDTQILKKGKINFSELKHMMKSNSYKLRLLDFGQFYEESLEYKRYIGKFIPGIISDKLRIALGLSEFANPPWFQSILGDAVTTNNALPLRLVKLMKANKSSDLKYLNNFYLSSNFSYWA</sequence>
<evidence type="ECO:0000313" key="3">
    <source>
        <dbReference type="EMBL" id="ACF24512.1"/>
    </source>
</evidence>
<geneLocation type="nucleomorph" evidence="3"/>
<reference evidence="3" key="1">
    <citation type="journal article" date="2008" name="Mol. Biol. Evol.">
        <title>Nucleus-encoded periplastid-targeted EFL in chlorarachniophytes.</title>
        <authorList>
            <person name="Gile G.H."/>
            <person name="Keeling P.J."/>
        </authorList>
    </citation>
    <scope>NUCLEOTIDE SEQUENCE</scope>
    <source>
        <strain evidence="3">CCMP 2057</strain>
    </source>
</reference>
<dbReference type="EMBL" id="EU810244">
    <property type="protein sequence ID" value="ACF24512.1"/>
    <property type="molecule type" value="mRNA"/>
</dbReference>
<dbReference type="InterPro" id="IPR052584">
    <property type="entry name" value="U2_snRNP_Complex_Component"/>
</dbReference>
<organism evidence="3">
    <name type="scientific">Gymnochlora stellata</name>
    <dbReference type="NCBI Taxonomy" id="67809"/>
    <lineage>
        <taxon>Eukaryota</taxon>
        <taxon>Sar</taxon>
        <taxon>Rhizaria</taxon>
        <taxon>Cercozoa</taxon>
        <taxon>Chlorarachniophyceae</taxon>
        <taxon>Gymnochlora</taxon>
    </lineage>
</organism>
<feature type="domain" description="DUF382" evidence="1">
    <location>
        <begin position="53"/>
        <end position="97"/>
    </location>
</feature>
<dbReference type="InterPro" id="IPR007180">
    <property type="entry name" value="DUF382"/>
</dbReference>
<dbReference type="AlphaFoldDB" id="B5A4G0"/>
<name>B5A4G0_GYMST</name>
<dbReference type="Pfam" id="PF04046">
    <property type="entry name" value="PSP"/>
    <property type="match status" value="1"/>
</dbReference>
<feature type="domain" description="PSP proline-rich" evidence="2">
    <location>
        <begin position="156"/>
        <end position="178"/>
    </location>
</feature>
<dbReference type="InterPro" id="IPR006568">
    <property type="entry name" value="PSP_pro-rich"/>
</dbReference>
<protein>
    <submittedName>
        <fullName evidence="3">mRNA splicing factor 3bA</fullName>
    </submittedName>
</protein>